<protein>
    <submittedName>
        <fullName evidence="1">Uncharacterized protein</fullName>
    </submittedName>
</protein>
<reference evidence="1" key="2">
    <citation type="journal article" date="2015" name="Data Brief">
        <title>Shoot transcriptome of the giant reed, Arundo donax.</title>
        <authorList>
            <person name="Barrero R.A."/>
            <person name="Guerrero F.D."/>
            <person name="Moolhuijzen P."/>
            <person name="Goolsby J.A."/>
            <person name="Tidwell J."/>
            <person name="Bellgard S.E."/>
            <person name="Bellgard M.I."/>
        </authorList>
    </citation>
    <scope>NUCLEOTIDE SEQUENCE</scope>
    <source>
        <tissue evidence="1">Shoot tissue taken approximately 20 cm above the soil surface</tissue>
    </source>
</reference>
<dbReference type="EMBL" id="GBRH01162288">
    <property type="protein sequence ID" value="JAE35608.1"/>
    <property type="molecule type" value="Transcribed_RNA"/>
</dbReference>
<dbReference type="AlphaFoldDB" id="A0A0A9HRU8"/>
<sequence length="31" mass="3577">MAYGPKLHWVCLRTVYDLKSSILPLDVEICL</sequence>
<proteinExistence type="predicted"/>
<reference evidence="1" key="1">
    <citation type="submission" date="2014-09" db="EMBL/GenBank/DDBJ databases">
        <authorList>
            <person name="Magalhaes I.L.F."/>
            <person name="Oliveira U."/>
            <person name="Santos F.R."/>
            <person name="Vidigal T.H.D.A."/>
            <person name="Brescovit A.D."/>
            <person name="Santos A.J."/>
        </authorList>
    </citation>
    <scope>NUCLEOTIDE SEQUENCE</scope>
    <source>
        <tissue evidence="1">Shoot tissue taken approximately 20 cm above the soil surface</tissue>
    </source>
</reference>
<organism evidence="1">
    <name type="scientific">Arundo donax</name>
    <name type="common">Giant reed</name>
    <name type="synonym">Donax arundinaceus</name>
    <dbReference type="NCBI Taxonomy" id="35708"/>
    <lineage>
        <taxon>Eukaryota</taxon>
        <taxon>Viridiplantae</taxon>
        <taxon>Streptophyta</taxon>
        <taxon>Embryophyta</taxon>
        <taxon>Tracheophyta</taxon>
        <taxon>Spermatophyta</taxon>
        <taxon>Magnoliopsida</taxon>
        <taxon>Liliopsida</taxon>
        <taxon>Poales</taxon>
        <taxon>Poaceae</taxon>
        <taxon>PACMAD clade</taxon>
        <taxon>Arundinoideae</taxon>
        <taxon>Arundineae</taxon>
        <taxon>Arundo</taxon>
    </lineage>
</organism>
<accession>A0A0A9HRU8</accession>
<name>A0A0A9HRU8_ARUDO</name>
<evidence type="ECO:0000313" key="1">
    <source>
        <dbReference type="EMBL" id="JAE35608.1"/>
    </source>
</evidence>